<dbReference type="GO" id="GO:0016020">
    <property type="term" value="C:membrane"/>
    <property type="evidence" value="ECO:0007669"/>
    <property type="project" value="UniProtKB-SubCell"/>
</dbReference>
<comment type="caution">
    <text evidence="7">The sequence shown here is derived from an EMBL/GenBank/DDBJ whole genome shotgun (WGS) entry which is preliminary data.</text>
</comment>
<evidence type="ECO:0000259" key="6">
    <source>
        <dbReference type="Pfam" id="PF07291"/>
    </source>
</evidence>
<protein>
    <recommendedName>
        <fullName evidence="6">Methylamine utilisation protein MauE domain-containing protein</fullName>
    </recommendedName>
</protein>
<keyword evidence="4 5" id="KW-0472">Membrane</keyword>
<reference evidence="7 8" key="1">
    <citation type="submission" date="2019-03" db="EMBL/GenBank/DDBJ databases">
        <title>Novel species of Flavobacterium.</title>
        <authorList>
            <person name="Liu Q."/>
            <person name="Xin Y.-H."/>
        </authorList>
    </citation>
    <scope>NUCLEOTIDE SEQUENCE [LARGE SCALE GENOMIC DNA]</scope>
    <source>
        <strain evidence="7 8">LB3P52</strain>
    </source>
</reference>
<dbReference type="OrthoDB" id="673785at2"/>
<dbReference type="Pfam" id="PF07291">
    <property type="entry name" value="MauE"/>
    <property type="match status" value="1"/>
</dbReference>
<evidence type="ECO:0000256" key="5">
    <source>
        <dbReference type="SAM" id="Phobius"/>
    </source>
</evidence>
<feature type="domain" description="Methylamine utilisation protein MauE" evidence="6">
    <location>
        <begin position="9"/>
        <end position="135"/>
    </location>
</feature>
<evidence type="ECO:0000313" key="8">
    <source>
        <dbReference type="Proteomes" id="UP000294814"/>
    </source>
</evidence>
<evidence type="ECO:0000313" key="7">
    <source>
        <dbReference type="EMBL" id="TDE41572.1"/>
    </source>
</evidence>
<feature type="transmembrane region" description="Helical" evidence="5">
    <location>
        <begin position="116"/>
        <end position="136"/>
    </location>
</feature>
<dbReference type="AlphaFoldDB" id="A0A4R5F2H5"/>
<evidence type="ECO:0000256" key="1">
    <source>
        <dbReference type="ARBA" id="ARBA00004141"/>
    </source>
</evidence>
<comment type="subcellular location">
    <subcellularLocation>
        <location evidence="1">Membrane</location>
        <topology evidence="1">Multi-pass membrane protein</topology>
    </subcellularLocation>
</comment>
<name>A0A4R5F2H5_9FLAO</name>
<dbReference type="UniPathway" id="UPA00895"/>
<dbReference type="Proteomes" id="UP000294814">
    <property type="component" value="Unassembled WGS sequence"/>
</dbReference>
<feature type="transmembrane region" description="Helical" evidence="5">
    <location>
        <begin position="50"/>
        <end position="71"/>
    </location>
</feature>
<dbReference type="GO" id="GO:0030416">
    <property type="term" value="P:methylamine metabolic process"/>
    <property type="evidence" value="ECO:0007669"/>
    <property type="project" value="InterPro"/>
</dbReference>
<keyword evidence="2 5" id="KW-0812">Transmembrane</keyword>
<dbReference type="EMBL" id="SMLG01000022">
    <property type="protein sequence ID" value="TDE41572.1"/>
    <property type="molecule type" value="Genomic_DNA"/>
</dbReference>
<dbReference type="RefSeq" id="WP_131917498.1">
    <property type="nucleotide sequence ID" value="NZ_SMLG01000022.1"/>
</dbReference>
<dbReference type="InterPro" id="IPR009908">
    <property type="entry name" value="Methylamine_util_MauE"/>
</dbReference>
<feature type="transmembrane region" description="Helical" evidence="5">
    <location>
        <begin position="76"/>
        <end position="96"/>
    </location>
</feature>
<organism evidence="7 8">
    <name type="scientific">Flavobacterium rhamnosiphilum</name>
    <dbReference type="NCBI Taxonomy" id="2541724"/>
    <lineage>
        <taxon>Bacteria</taxon>
        <taxon>Pseudomonadati</taxon>
        <taxon>Bacteroidota</taxon>
        <taxon>Flavobacteriia</taxon>
        <taxon>Flavobacteriales</taxon>
        <taxon>Flavobacteriaceae</taxon>
        <taxon>Flavobacterium</taxon>
    </lineage>
</organism>
<sequence>MSKIQNFKSNFVLIISFLTALLFMYAASSKLIDFENFRIQLGQSPLLSAFAAWVAILVPVIEILIAIVLFIPKFRFFGLLSAFALMMMFTAYIYIILNFSAYIPCSCGGILEKMTWNQHLAFNLIFVALLAVAVIYGPINYKNRGISPTMNTKRKIWVLIITAAVGSTVVVMLFLLSENIIQYHNNFTRRFPQHAAQERYKIDLLYNSYYFAGTGNGKIYLGNRTAPLLITIIDLKTKTTTSHKIILNQTDLPFRVPKIRVFNQNFFVFEGAVPYIFKGSISNWIATLKINSGTRFSQAEPIDSINLAVRYKSPQSGENLLGILNSSDSLTVRYAPDILQKQMDGVFDTDGSLHFNTKLNKIVYVYRYRNQYSVTDRNLVLQYRGNTIDTISRAQLEIAEVGKSKVTKLVKRALVVNKSSVVSGNYLYVNSLLPGQYDAESVWKNASIIDIYDLTKKSYQSSFYVYHIKNKKMRSFIVVDNHLYALINNHLVCYEFLDDLIPKN</sequence>
<evidence type="ECO:0000256" key="3">
    <source>
        <dbReference type="ARBA" id="ARBA00022989"/>
    </source>
</evidence>
<accession>A0A4R5F2H5</accession>
<evidence type="ECO:0000256" key="2">
    <source>
        <dbReference type="ARBA" id="ARBA00022692"/>
    </source>
</evidence>
<keyword evidence="8" id="KW-1185">Reference proteome</keyword>
<proteinExistence type="predicted"/>
<evidence type="ECO:0000256" key="4">
    <source>
        <dbReference type="ARBA" id="ARBA00023136"/>
    </source>
</evidence>
<feature type="transmembrane region" description="Helical" evidence="5">
    <location>
        <begin position="156"/>
        <end position="176"/>
    </location>
</feature>
<gene>
    <name evidence="7" type="ORF">E0I26_16260</name>
</gene>
<keyword evidence="3 5" id="KW-1133">Transmembrane helix</keyword>